<dbReference type="Proteomes" id="UP001497516">
    <property type="component" value="Chromosome 2"/>
</dbReference>
<dbReference type="InterPro" id="IPR033132">
    <property type="entry name" value="GH_1_N_CS"/>
</dbReference>
<dbReference type="GO" id="GO:0005975">
    <property type="term" value="P:carbohydrate metabolic process"/>
    <property type="evidence" value="ECO:0007669"/>
    <property type="project" value="InterPro"/>
</dbReference>
<dbReference type="GO" id="GO:0008422">
    <property type="term" value="F:beta-glucosidase activity"/>
    <property type="evidence" value="ECO:0007669"/>
    <property type="project" value="TreeGrafter"/>
</dbReference>
<dbReference type="AlphaFoldDB" id="A0AAV2D6Q6"/>
<dbReference type="EMBL" id="OZ034815">
    <property type="protein sequence ID" value="CAL1368813.1"/>
    <property type="molecule type" value="Genomic_DNA"/>
</dbReference>
<gene>
    <name evidence="6" type="ORF">LTRI10_LOCUS11751</name>
</gene>
<evidence type="ECO:0000256" key="2">
    <source>
        <dbReference type="ARBA" id="ARBA00022801"/>
    </source>
</evidence>
<keyword evidence="3" id="KW-0326">Glycosidase</keyword>
<evidence type="ECO:0000313" key="7">
    <source>
        <dbReference type="Proteomes" id="UP001497516"/>
    </source>
</evidence>
<evidence type="ECO:0008006" key="8">
    <source>
        <dbReference type="Google" id="ProtNLM"/>
    </source>
</evidence>
<dbReference type="PROSITE" id="PS00653">
    <property type="entry name" value="GLYCOSYL_HYDROL_F1_2"/>
    <property type="match status" value="1"/>
</dbReference>
<proteinExistence type="inferred from homology"/>
<dbReference type="PANTHER" id="PTHR10353">
    <property type="entry name" value="GLYCOSYL HYDROLASE"/>
    <property type="match status" value="1"/>
</dbReference>
<evidence type="ECO:0000256" key="3">
    <source>
        <dbReference type="ARBA" id="ARBA00023295"/>
    </source>
</evidence>
<keyword evidence="5" id="KW-0732">Signal</keyword>
<dbReference type="InterPro" id="IPR017853">
    <property type="entry name" value="GH"/>
</dbReference>
<keyword evidence="7" id="KW-1185">Reference proteome</keyword>
<evidence type="ECO:0000256" key="4">
    <source>
        <dbReference type="RuleBase" id="RU003690"/>
    </source>
</evidence>
<reference evidence="6 7" key="1">
    <citation type="submission" date="2024-04" db="EMBL/GenBank/DDBJ databases">
        <authorList>
            <person name="Fracassetti M."/>
        </authorList>
    </citation>
    <scope>NUCLEOTIDE SEQUENCE [LARGE SCALE GENOMIC DNA]</scope>
</reference>
<feature type="signal peptide" evidence="5">
    <location>
        <begin position="1"/>
        <end position="18"/>
    </location>
</feature>
<keyword evidence="2" id="KW-0378">Hydrolase</keyword>
<comment type="similarity">
    <text evidence="1 4">Belongs to the glycosyl hydrolase 1 family.</text>
</comment>
<sequence>MAFRVLLLLLLSCLLAHGIRLGMAQSYDPCENLTDYQYKPSEQLRNGRRHFPNGFVFGSATAAYQVEGAANKDGRCPSIWDRFAHEFPDRIADRSNGDVALDHYSNYPVCIY</sequence>
<dbReference type="Pfam" id="PF00232">
    <property type="entry name" value="Glyco_hydro_1"/>
    <property type="match status" value="1"/>
</dbReference>
<dbReference type="PANTHER" id="PTHR10353:SF36">
    <property type="entry name" value="LP05116P"/>
    <property type="match status" value="1"/>
</dbReference>
<protein>
    <recommendedName>
        <fullName evidence="8">Beta-glucosidase</fullName>
    </recommendedName>
</protein>
<evidence type="ECO:0000313" key="6">
    <source>
        <dbReference type="EMBL" id="CAL1368813.1"/>
    </source>
</evidence>
<evidence type="ECO:0000256" key="5">
    <source>
        <dbReference type="SAM" id="SignalP"/>
    </source>
</evidence>
<dbReference type="InterPro" id="IPR001360">
    <property type="entry name" value="Glyco_hydro_1"/>
</dbReference>
<dbReference type="SUPFAM" id="SSF51445">
    <property type="entry name" value="(Trans)glycosidases"/>
    <property type="match status" value="1"/>
</dbReference>
<organism evidence="6 7">
    <name type="scientific">Linum trigynum</name>
    <dbReference type="NCBI Taxonomy" id="586398"/>
    <lineage>
        <taxon>Eukaryota</taxon>
        <taxon>Viridiplantae</taxon>
        <taxon>Streptophyta</taxon>
        <taxon>Embryophyta</taxon>
        <taxon>Tracheophyta</taxon>
        <taxon>Spermatophyta</taxon>
        <taxon>Magnoliopsida</taxon>
        <taxon>eudicotyledons</taxon>
        <taxon>Gunneridae</taxon>
        <taxon>Pentapetalae</taxon>
        <taxon>rosids</taxon>
        <taxon>fabids</taxon>
        <taxon>Malpighiales</taxon>
        <taxon>Linaceae</taxon>
        <taxon>Linum</taxon>
    </lineage>
</organism>
<feature type="chain" id="PRO_5043359854" description="Beta-glucosidase" evidence="5">
    <location>
        <begin position="19"/>
        <end position="112"/>
    </location>
</feature>
<accession>A0AAV2D6Q6</accession>
<name>A0AAV2D6Q6_9ROSI</name>
<evidence type="ECO:0000256" key="1">
    <source>
        <dbReference type="ARBA" id="ARBA00010838"/>
    </source>
</evidence>
<dbReference type="Gene3D" id="3.20.20.80">
    <property type="entry name" value="Glycosidases"/>
    <property type="match status" value="1"/>
</dbReference>